<comment type="function">
    <text evidence="1 7">Required for growth under high-pressure and low-temperature conditions.</text>
</comment>
<reference evidence="10 11" key="1">
    <citation type="submission" date="2019-07" db="EMBL/GenBank/DDBJ databases">
        <authorList>
            <person name="Friedrich A."/>
            <person name="Schacherer J."/>
        </authorList>
    </citation>
    <scope>NUCLEOTIDE SEQUENCE [LARGE SCALE GENOMIC DNA]</scope>
</reference>
<dbReference type="InterPro" id="IPR038869">
    <property type="entry name" value="DLT1"/>
</dbReference>
<protein>
    <recommendedName>
        <fullName evidence="3 7">Defect at low temperature protein 1</fullName>
    </recommendedName>
</protein>
<evidence type="ECO:0000256" key="1">
    <source>
        <dbReference type="ARBA" id="ARBA00002489"/>
    </source>
</evidence>
<dbReference type="Proteomes" id="UP000568158">
    <property type="component" value="Unassembled WGS sequence"/>
</dbReference>
<dbReference type="Proteomes" id="UP000663131">
    <property type="component" value="Chromosome 9"/>
</dbReference>
<evidence type="ECO:0000256" key="3">
    <source>
        <dbReference type="ARBA" id="ARBA00021353"/>
    </source>
</evidence>
<dbReference type="EMBL" id="CABFWN010000001">
    <property type="protein sequence ID" value="VUG16141.1"/>
    <property type="molecule type" value="Genomic_DNA"/>
</dbReference>
<reference evidence="8 12" key="2">
    <citation type="journal article" date="2020" name="Appl. Microbiol. Biotechnol.">
        <title>Targeted gene deletion in Brettanomyces bruxellensis with an expression-free CRISPR-Cas9 system.</title>
        <authorList>
            <person name="Varela C."/>
            <person name="Bartel C."/>
            <person name="Onetto C."/>
            <person name="Borneman A."/>
        </authorList>
    </citation>
    <scope>NUCLEOTIDE SEQUENCE [LARGE SCALE GENOMIC DNA]</scope>
    <source>
        <strain evidence="8 12">AWRI1613</strain>
    </source>
</reference>
<accession>A0A3F2Y1G2</accession>
<gene>
    <name evidence="7" type="primary">DLT1</name>
    <name evidence="9" type="ORF">BRETT_002292</name>
    <name evidence="10" type="ORF">DEBR0S1_08812G</name>
    <name evidence="8" type="ORF">HII12_000020</name>
</gene>
<evidence type="ECO:0000256" key="6">
    <source>
        <dbReference type="ARBA" id="ARBA00023136"/>
    </source>
</evidence>
<proteinExistence type="inferred from homology"/>
<evidence type="ECO:0000313" key="12">
    <source>
        <dbReference type="Proteomes" id="UP000568158"/>
    </source>
</evidence>
<dbReference type="PANTHER" id="PTHR40021:SF1">
    <property type="entry name" value="DEFECT AT LOW TEMPERATURE PROTEIN 1"/>
    <property type="match status" value="1"/>
</dbReference>
<dbReference type="PANTHER" id="PTHR40021">
    <property type="entry name" value="DEFECT AT LOW TEMPERATURE PROTEIN 1"/>
    <property type="match status" value="1"/>
</dbReference>
<dbReference type="AlphaFoldDB" id="A0A3F2Y1G2"/>
<reference evidence="9" key="3">
    <citation type="submission" date="2020-10" db="EMBL/GenBank/DDBJ databases">
        <authorList>
            <person name="Palmer J.M."/>
        </authorList>
    </citation>
    <scope>NUCLEOTIDE SEQUENCE</scope>
    <source>
        <strain evidence="9">UCD 2041</strain>
    </source>
</reference>
<keyword evidence="4 7" id="KW-0812">Transmembrane</keyword>
<keyword evidence="6 7" id="KW-0472">Membrane</keyword>
<dbReference type="STRING" id="5007.A0A3F2Y1G2"/>
<dbReference type="EMBL" id="JABCYN010000001">
    <property type="protein sequence ID" value="KAF6016280.1"/>
    <property type="molecule type" value="Genomic_DNA"/>
</dbReference>
<dbReference type="OrthoDB" id="4096362at2759"/>
<feature type="transmembrane region" description="Helical" evidence="7">
    <location>
        <begin position="44"/>
        <end position="69"/>
    </location>
</feature>
<reference evidence="9" key="4">
    <citation type="journal article" name="BMC Genomics">
        <title>New genome assemblies reveal patterns of domestication and adaptation across Brettanomyces (Dekkera) species.</title>
        <authorList>
            <person name="Roach M.J."/>
            <person name="Borneman A.R."/>
        </authorList>
    </citation>
    <scope>NUCLEOTIDE SEQUENCE</scope>
    <source>
        <strain evidence="9">UCD 2041</strain>
    </source>
</reference>
<evidence type="ECO:0000313" key="11">
    <source>
        <dbReference type="Proteomes" id="UP000478008"/>
    </source>
</evidence>
<dbReference type="Proteomes" id="UP000478008">
    <property type="component" value="Unassembled WGS sequence"/>
</dbReference>
<evidence type="ECO:0000256" key="4">
    <source>
        <dbReference type="ARBA" id="ARBA00022692"/>
    </source>
</evidence>
<keyword evidence="5 7" id="KW-1133">Transmembrane helix</keyword>
<keyword evidence="11" id="KW-1185">Reference proteome</keyword>
<dbReference type="GO" id="GO:0016020">
    <property type="term" value="C:membrane"/>
    <property type="evidence" value="ECO:0007669"/>
    <property type="project" value="UniProtKB-SubCell"/>
</dbReference>
<evidence type="ECO:0000313" key="8">
    <source>
        <dbReference type="EMBL" id="KAF6016280.1"/>
    </source>
</evidence>
<evidence type="ECO:0000256" key="7">
    <source>
        <dbReference type="RuleBase" id="RU367100"/>
    </source>
</evidence>
<evidence type="ECO:0000256" key="2">
    <source>
        <dbReference type="ARBA" id="ARBA00005550"/>
    </source>
</evidence>
<evidence type="ECO:0000313" key="10">
    <source>
        <dbReference type="EMBL" id="VUG16141.1"/>
    </source>
</evidence>
<sequence>MDTLLAESSIDPSLNQVRETNWITKLFKWRLHLEKIKKVKPKALIYWLYSVSYFIVLGITSVLCSAIPVDLIIQSFQTSSRIAINTLIIIGACALFVLSAFVLYLVRVLINRAHLQDIPRIYIPVSSADITEPVSDYIHEELIRCQRISKTAGPKGIIFHDGMYHEQKGTSSKMTVLPNDLVYDNVVCDIGQEVKYRGKIQLNDSRFIEPKNKCTLKELILDEYDEMTDKLNDYELTTMKDMVGLYEKLRFSGKPITHHEFERFLRLWSQVEKTLVNEK</sequence>
<evidence type="ECO:0000313" key="9">
    <source>
        <dbReference type="EMBL" id="QOU22123.1"/>
    </source>
</evidence>
<organism evidence="10 11">
    <name type="scientific">Dekkera bruxellensis</name>
    <name type="common">Brettanomyces custersii</name>
    <dbReference type="NCBI Taxonomy" id="5007"/>
    <lineage>
        <taxon>Eukaryota</taxon>
        <taxon>Fungi</taxon>
        <taxon>Dikarya</taxon>
        <taxon>Ascomycota</taxon>
        <taxon>Saccharomycotina</taxon>
        <taxon>Pichiomycetes</taxon>
        <taxon>Pichiales</taxon>
        <taxon>Pichiaceae</taxon>
        <taxon>Brettanomyces</taxon>
    </lineage>
</organism>
<feature type="transmembrane region" description="Helical" evidence="7">
    <location>
        <begin position="81"/>
        <end position="106"/>
    </location>
</feature>
<comment type="similarity">
    <text evidence="2 7">Belongs to the DLT1 family.</text>
</comment>
<comment type="subcellular location">
    <subcellularLocation>
        <location evidence="7">Membrane</location>
        <topology evidence="7">Multi-pass membrane protein</topology>
    </subcellularLocation>
</comment>
<evidence type="ECO:0000256" key="5">
    <source>
        <dbReference type="ARBA" id="ARBA00022989"/>
    </source>
</evidence>
<name>A0A3F2Y1G2_DEKBR</name>
<dbReference type="EMBL" id="CP063137">
    <property type="protein sequence ID" value="QOU22123.1"/>
    <property type="molecule type" value="Genomic_DNA"/>
</dbReference>